<dbReference type="GO" id="GO:0008270">
    <property type="term" value="F:zinc ion binding"/>
    <property type="evidence" value="ECO:0007669"/>
    <property type="project" value="UniProtKB-KW"/>
</dbReference>
<feature type="compositionally biased region" description="Polar residues" evidence="8">
    <location>
        <begin position="303"/>
        <end position="314"/>
    </location>
</feature>
<dbReference type="InterPro" id="IPR013087">
    <property type="entry name" value="Znf_C2H2_type"/>
</dbReference>
<dbReference type="Pfam" id="PF00096">
    <property type="entry name" value="zf-C2H2"/>
    <property type="match status" value="1"/>
</dbReference>
<dbReference type="InterPro" id="IPR036236">
    <property type="entry name" value="Znf_C2H2_sf"/>
</dbReference>
<accession>A0AAN7CDT3</accession>
<feature type="compositionally biased region" description="Low complexity" evidence="8">
    <location>
        <begin position="101"/>
        <end position="121"/>
    </location>
</feature>
<feature type="region of interest" description="Disordered" evidence="8">
    <location>
        <begin position="377"/>
        <end position="447"/>
    </location>
</feature>
<keyword evidence="3" id="KW-0677">Repeat</keyword>
<dbReference type="Pfam" id="PF04082">
    <property type="entry name" value="Fungal_trans"/>
    <property type="match status" value="1"/>
</dbReference>
<dbReference type="Proteomes" id="UP001303760">
    <property type="component" value="Unassembled WGS sequence"/>
</dbReference>
<organism evidence="10 11">
    <name type="scientific">Achaetomium macrosporum</name>
    <dbReference type="NCBI Taxonomy" id="79813"/>
    <lineage>
        <taxon>Eukaryota</taxon>
        <taxon>Fungi</taxon>
        <taxon>Dikarya</taxon>
        <taxon>Ascomycota</taxon>
        <taxon>Pezizomycotina</taxon>
        <taxon>Sordariomycetes</taxon>
        <taxon>Sordariomycetidae</taxon>
        <taxon>Sordariales</taxon>
        <taxon>Chaetomiaceae</taxon>
        <taxon>Achaetomium</taxon>
    </lineage>
</organism>
<evidence type="ECO:0000259" key="9">
    <source>
        <dbReference type="PROSITE" id="PS50157"/>
    </source>
</evidence>
<evidence type="ECO:0000256" key="5">
    <source>
        <dbReference type="ARBA" id="ARBA00022833"/>
    </source>
</evidence>
<dbReference type="SMART" id="SM00355">
    <property type="entry name" value="ZnF_C2H2"/>
    <property type="match status" value="2"/>
</dbReference>
<feature type="compositionally biased region" description="Basic and acidic residues" evidence="8">
    <location>
        <begin position="130"/>
        <end position="139"/>
    </location>
</feature>
<feature type="compositionally biased region" description="Low complexity" evidence="8">
    <location>
        <begin position="893"/>
        <end position="903"/>
    </location>
</feature>
<dbReference type="SUPFAM" id="SSF57667">
    <property type="entry name" value="beta-beta-alpha zinc fingers"/>
    <property type="match status" value="1"/>
</dbReference>
<reference evidence="10" key="2">
    <citation type="submission" date="2023-05" db="EMBL/GenBank/DDBJ databases">
        <authorList>
            <consortium name="Lawrence Berkeley National Laboratory"/>
            <person name="Steindorff A."/>
            <person name="Hensen N."/>
            <person name="Bonometti L."/>
            <person name="Westerberg I."/>
            <person name="Brannstrom I.O."/>
            <person name="Guillou S."/>
            <person name="Cros-Aarteil S."/>
            <person name="Calhoun S."/>
            <person name="Haridas S."/>
            <person name="Kuo A."/>
            <person name="Mondo S."/>
            <person name="Pangilinan J."/>
            <person name="Riley R."/>
            <person name="Labutti K."/>
            <person name="Andreopoulos B."/>
            <person name="Lipzen A."/>
            <person name="Chen C."/>
            <person name="Yanf M."/>
            <person name="Daum C."/>
            <person name="Ng V."/>
            <person name="Clum A."/>
            <person name="Ohm R."/>
            <person name="Martin F."/>
            <person name="Silar P."/>
            <person name="Natvig D."/>
            <person name="Lalanne C."/>
            <person name="Gautier V."/>
            <person name="Ament-Velasquez S.L."/>
            <person name="Kruys A."/>
            <person name="Hutchinson M.I."/>
            <person name="Powell A.J."/>
            <person name="Barry K."/>
            <person name="Miller A.N."/>
            <person name="Grigoriev I.V."/>
            <person name="Debuchy R."/>
            <person name="Gladieux P."/>
            <person name="Thoren M.H."/>
            <person name="Johannesson H."/>
        </authorList>
    </citation>
    <scope>NUCLEOTIDE SEQUENCE</scope>
    <source>
        <strain evidence="10">CBS 532.94</strain>
    </source>
</reference>
<feature type="compositionally biased region" description="Low complexity" evidence="8">
    <location>
        <begin position="1089"/>
        <end position="1123"/>
    </location>
</feature>
<gene>
    <name evidence="10" type="ORF">C8A03DRAFT_31679</name>
</gene>
<dbReference type="InterPro" id="IPR051059">
    <property type="entry name" value="VerF-like"/>
</dbReference>
<evidence type="ECO:0000256" key="1">
    <source>
        <dbReference type="ARBA" id="ARBA00004123"/>
    </source>
</evidence>
<evidence type="ECO:0000256" key="2">
    <source>
        <dbReference type="ARBA" id="ARBA00022723"/>
    </source>
</evidence>
<feature type="region of interest" description="Disordered" evidence="8">
    <location>
        <begin position="489"/>
        <end position="536"/>
    </location>
</feature>
<comment type="caution">
    <text evidence="10">The sequence shown here is derived from an EMBL/GenBank/DDBJ whole genome shotgun (WGS) entry which is preliminary data.</text>
</comment>
<dbReference type="AlphaFoldDB" id="A0AAN7CDT3"/>
<dbReference type="GO" id="GO:0000785">
    <property type="term" value="C:chromatin"/>
    <property type="evidence" value="ECO:0007669"/>
    <property type="project" value="TreeGrafter"/>
</dbReference>
<evidence type="ECO:0000313" key="10">
    <source>
        <dbReference type="EMBL" id="KAK4240204.1"/>
    </source>
</evidence>
<keyword evidence="2" id="KW-0479">Metal-binding</keyword>
<sequence length="1209" mass="130452">MASLSFIMDVTDDHHPVDGRHPLDKRDRGASKPASAGPLRDSPSNPQADPRHASSPGLPTAEKDINQTAPAGQSKRRRAPSRRSRPAAALSGPEKTEAETEAALTVLSSSSSSPPVPAATARQSTRRRKTSDDSMDRTRYGPAGPSSSTGGGLQRPMSLHPTATAQFATRITPKTGRVSKAKKGLPVHVCNICRPPKTFTRAEHLRRHQLGHGEPQFQCPGCERAFHRPDLLARHQQKHEHEGDEVSKSGSTQQSPRPSPRAHSFQPQRSPRTPGSVLAVSPSSTDITATPNAAAGNKPGFSQIENSANGSSSVYRPPHGSSRDYTNAYALSPTISVVNPAQSSSLTGSYQSSLENYQPRTGPPPIYVITQGLQTPSVQPTELPDLHDASPWPSSASDSTYSTSASDISKNPRPWTRGHRSPTADWTTSQRLSPYPSAAPRALQSSGTGVGAIPALHSPLFIDSYAHSQPSEHPFGGILNVATSISFSASGTTGHHHPPLSASTDSTVRPHHHQHSSSISSVRNRSSPLDSSPHSTETLVAAASAAPSSLNAMLSLDRQKGVVMEGPMGSQAAIGSLGVLDGLAIGYGAGGSNAASPGADNASHSSGIVAELDLAMGGACAMATRSSITIPLPGPVRAAIPRYLEIYWAQIDPVLPLVHRQLFEAAPEDVLRCAMAAVATQQLNSREDRNRGNQLHEFAWQEVKRMAQWSLQTMQAILLCEYFARFRGRKAVTRPSKPFESLYSRALYQNPAPWDDAVLAANERNRSIQERWHHWIDAESRRRLFVACLFADGHAAIYHQQRRAEDSEAEAYAALEPIPLFGRGATLWRASSAEEWASALSADPGALEHPEHVPALEHLSAEDIERRPPIDRMVILSVLALRLPRRQRPPPAAALSANNSPAPEMDPHTQHVGEQFSPGQRPSFLRSHQIESQCETFYHFEAEERMSTLFPNCPVANTYLALHHTPLRDLLAVSGDSWVFSQKILPATSFHEHQKRVKTWVTSSATSGSSLAGLSVARATVYAARAILGFLNRRETVNPAAPWSTDISDYWALYVCALICWAFGHRAHVEPQHNHDQHQHQHFSRRRSGSCAGGRSSATIGTAVTSAGSSPVPTPAASSSSRPASVMSVSAAAAAAGDDEAFAWLSMVAAEGVRLEEVIRMRGRREAVGVVGLVRRRLESDCLGGRSRLYVDAVGVLRKLEEGVGWRWF</sequence>
<evidence type="ECO:0000256" key="6">
    <source>
        <dbReference type="ARBA" id="ARBA00023242"/>
    </source>
</evidence>
<evidence type="ECO:0000256" key="3">
    <source>
        <dbReference type="ARBA" id="ARBA00022737"/>
    </source>
</evidence>
<feature type="compositionally biased region" description="Low complexity" evidence="8">
    <location>
        <begin position="342"/>
        <end position="354"/>
    </location>
</feature>
<dbReference type="GO" id="GO:0006351">
    <property type="term" value="P:DNA-templated transcription"/>
    <property type="evidence" value="ECO:0007669"/>
    <property type="project" value="InterPro"/>
</dbReference>
<dbReference type="GO" id="GO:0000978">
    <property type="term" value="F:RNA polymerase II cis-regulatory region sequence-specific DNA binding"/>
    <property type="evidence" value="ECO:0007669"/>
    <property type="project" value="InterPro"/>
</dbReference>
<comment type="subcellular location">
    <subcellularLocation>
        <location evidence="1">Nucleus</location>
    </subcellularLocation>
</comment>
<keyword evidence="11" id="KW-1185">Reference proteome</keyword>
<feature type="region of interest" description="Disordered" evidence="8">
    <location>
        <begin position="340"/>
        <end position="362"/>
    </location>
</feature>
<dbReference type="EMBL" id="MU860045">
    <property type="protein sequence ID" value="KAK4240204.1"/>
    <property type="molecule type" value="Genomic_DNA"/>
</dbReference>
<evidence type="ECO:0000256" key="8">
    <source>
        <dbReference type="SAM" id="MobiDB-lite"/>
    </source>
</evidence>
<feature type="region of interest" description="Disordered" evidence="8">
    <location>
        <begin position="235"/>
        <end position="321"/>
    </location>
</feature>
<dbReference type="PROSITE" id="PS00028">
    <property type="entry name" value="ZINC_FINGER_C2H2_1"/>
    <property type="match status" value="1"/>
</dbReference>
<evidence type="ECO:0000313" key="11">
    <source>
        <dbReference type="Proteomes" id="UP001303760"/>
    </source>
</evidence>
<feature type="compositionally biased region" description="Polar residues" evidence="8">
    <location>
        <begin position="281"/>
        <end position="291"/>
    </location>
</feature>
<dbReference type="PANTHER" id="PTHR40626">
    <property type="entry name" value="MIP31509P"/>
    <property type="match status" value="1"/>
</dbReference>
<reference evidence="10" key="1">
    <citation type="journal article" date="2023" name="Mol. Phylogenet. Evol.">
        <title>Genome-scale phylogeny and comparative genomics of the fungal order Sordariales.</title>
        <authorList>
            <person name="Hensen N."/>
            <person name="Bonometti L."/>
            <person name="Westerberg I."/>
            <person name="Brannstrom I.O."/>
            <person name="Guillou S."/>
            <person name="Cros-Aarteil S."/>
            <person name="Calhoun S."/>
            <person name="Haridas S."/>
            <person name="Kuo A."/>
            <person name="Mondo S."/>
            <person name="Pangilinan J."/>
            <person name="Riley R."/>
            <person name="LaButti K."/>
            <person name="Andreopoulos B."/>
            <person name="Lipzen A."/>
            <person name="Chen C."/>
            <person name="Yan M."/>
            <person name="Daum C."/>
            <person name="Ng V."/>
            <person name="Clum A."/>
            <person name="Steindorff A."/>
            <person name="Ohm R.A."/>
            <person name="Martin F."/>
            <person name="Silar P."/>
            <person name="Natvig D.O."/>
            <person name="Lalanne C."/>
            <person name="Gautier V."/>
            <person name="Ament-Velasquez S.L."/>
            <person name="Kruys A."/>
            <person name="Hutchinson M.I."/>
            <person name="Powell A.J."/>
            <person name="Barry K."/>
            <person name="Miller A.N."/>
            <person name="Grigoriev I.V."/>
            <person name="Debuchy R."/>
            <person name="Gladieux P."/>
            <person name="Hiltunen Thoren M."/>
            <person name="Johannesson H."/>
        </authorList>
    </citation>
    <scope>NUCLEOTIDE SEQUENCE</scope>
    <source>
        <strain evidence="10">CBS 532.94</strain>
    </source>
</reference>
<keyword evidence="5" id="KW-0862">Zinc</keyword>
<feature type="compositionally biased region" description="Basic and acidic residues" evidence="8">
    <location>
        <begin position="235"/>
        <end position="247"/>
    </location>
</feature>
<feature type="compositionally biased region" description="Basic and acidic residues" evidence="8">
    <location>
        <begin position="11"/>
        <end position="30"/>
    </location>
</feature>
<keyword evidence="4 7" id="KW-0863">Zinc-finger</keyword>
<evidence type="ECO:0000256" key="7">
    <source>
        <dbReference type="PROSITE-ProRule" id="PRU00042"/>
    </source>
</evidence>
<name>A0AAN7CDT3_9PEZI</name>
<feature type="compositionally biased region" description="Low complexity" evidence="8">
    <location>
        <begin position="516"/>
        <end position="527"/>
    </location>
</feature>
<protein>
    <recommendedName>
        <fullName evidence="9">C2H2-type domain-containing protein</fullName>
    </recommendedName>
</protein>
<dbReference type="GO" id="GO:0005634">
    <property type="term" value="C:nucleus"/>
    <property type="evidence" value="ECO:0007669"/>
    <property type="project" value="UniProtKB-SubCell"/>
</dbReference>
<feature type="region of interest" description="Disordered" evidence="8">
    <location>
        <begin position="889"/>
        <end position="922"/>
    </location>
</feature>
<feature type="compositionally biased region" description="Low complexity" evidence="8">
    <location>
        <begin position="389"/>
        <end position="409"/>
    </location>
</feature>
<keyword evidence="6" id="KW-0539">Nucleus</keyword>
<feature type="domain" description="C2H2-type" evidence="9">
    <location>
        <begin position="217"/>
        <end position="246"/>
    </location>
</feature>
<dbReference type="InterPro" id="IPR007219">
    <property type="entry name" value="XnlR_reg_dom"/>
</dbReference>
<dbReference type="Gene3D" id="3.30.160.60">
    <property type="entry name" value="Classic Zinc Finger"/>
    <property type="match status" value="1"/>
</dbReference>
<dbReference type="GO" id="GO:0000981">
    <property type="term" value="F:DNA-binding transcription factor activity, RNA polymerase II-specific"/>
    <property type="evidence" value="ECO:0007669"/>
    <property type="project" value="InterPro"/>
</dbReference>
<dbReference type="PANTHER" id="PTHR40626:SF30">
    <property type="entry name" value="FINGER DOMAIN PROTEIN, PUTATIVE (AFU_ORTHOLOGUE AFUA_4G13600)-RELATED"/>
    <property type="match status" value="1"/>
</dbReference>
<feature type="compositionally biased region" description="Basic residues" evidence="8">
    <location>
        <begin position="74"/>
        <end position="85"/>
    </location>
</feature>
<dbReference type="CDD" id="cd12148">
    <property type="entry name" value="fungal_TF_MHR"/>
    <property type="match status" value="1"/>
</dbReference>
<dbReference type="PROSITE" id="PS50157">
    <property type="entry name" value="ZINC_FINGER_C2H2_2"/>
    <property type="match status" value="1"/>
</dbReference>
<evidence type="ECO:0000256" key="4">
    <source>
        <dbReference type="ARBA" id="ARBA00022771"/>
    </source>
</evidence>
<proteinExistence type="predicted"/>
<feature type="region of interest" description="Disordered" evidence="8">
    <location>
        <begin position="1"/>
        <end position="158"/>
    </location>
</feature>
<feature type="region of interest" description="Disordered" evidence="8">
    <location>
        <begin position="1073"/>
        <end position="1123"/>
    </location>
</feature>